<dbReference type="GO" id="GO:0003677">
    <property type="term" value="F:DNA binding"/>
    <property type="evidence" value="ECO:0007669"/>
    <property type="project" value="InterPro"/>
</dbReference>
<reference evidence="1" key="1">
    <citation type="journal article" date="2020" name="Nature">
        <title>Giant virus diversity and host interactions through global metagenomics.</title>
        <authorList>
            <person name="Schulz F."/>
            <person name="Roux S."/>
            <person name="Paez-Espino D."/>
            <person name="Jungbluth S."/>
            <person name="Walsh D.A."/>
            <person name="Denef V.J."/>
            <person name="McMahon K.D."/>
            <person name="Konstantinidis K.T."/>
            <person name="Eloe-Fadrosh E.A."/>
            <person name="Kyrpides N.C."/>
            <person name="Woyke T."/>
        </authorList>
    </citation>
    <scope>NUCLEOTIDE SEQUENCE</scope>
    <source>
        <strain evidence="1">GVMAG-M-3300023179-59</strain>
    </source>
</reference>
<proteinExistence type="predicted"/>
<name>A0A6C0H1V7_9ZZZZ</name>
<sequence length="88" mass="9955">MYHASGKTFEKACGSRAQVWHNTAHHTSGGLTRKNLIKNKWGKIVSASKSKTAKRQKRLEKAGWFATKGKFGAEKRELSRKRRGTRKA</sequence>
<dbReference type="EMBL" id="MN739851">
    <property type="protein sequence ID" value="QHT74522.1"/>
    <property type="molecule type" value="Genomic_DNA"/>
</dbReference>
<dbReference type="GO" id="GO:0051276">
    <property type="term" value="P:chromosome organization"/>
    <property type="evidence" value="ECO:0007669"/>
    <property type="project" value="InterPro"/>
</dbReference>
<accession>A0A6C0H1V7</accession>
<dbReference type="InterPro" id="IPR043928">
    <property type="entry name" value="DNVP"/>
</dbReference>
<protein>
    <submittedName>
        <fullName evidence="1">Uncharacterized protein</fullName>
    </submittedName>
</protein>
<evidence type="ECO:0000313" key="1">
    <source>
        <dbReference type="EMBL" id="QHT74522.1"/>
    </source>
</evidence>
<organism evidence="1">
    <name type="scientific">viral metagenome</name>
    <dbReference type="NCBI Taxonomy" id="1070528"/>
    <lineage>
        <taxon>unclassified sequences</taxon>
        <taxon>metagenomes</taxon>
        <taxon>organismal metagenomes</taxon>
    </lineage>
</organism>
<dbReference type="Pfam" id="PF19060">
    <property type="entry name" value="DVNP"/>
    <property type="match status" value="1"/>
</dbReference>
<dbReference type="AlphaFoldDB" id="A0A6C0H1V7"/>